<evidence type="ECO:0000313" key="3">
    <source>
        <dbReference type="Proteomes" id="UP000507470"/>
    </source>
</evidence>
<dbReference type="EMBL" id="CACVKT020010022">
    <property type="protein sequence ID" value="CAC5424405.1"/>
    <property type="molecule type" value="Genomic_DNA"/>
</dbReference>
<protein>
    <recommendedName>
        <fullName evidence="1">Peptidase S1 domain-containing protein</fullName>
    </recommendedName>
</protein>
<proteinExistence type="predicted"/>
<dbReference type="Gene3D" id="2.40.10.10">
    <property type="entry name" value="Trypsin-like serine proteases"/>
    <property type="match status" value="1"/>
</dbReference>
<dbReference type="InterPro" id="IPR009003">
    <property type="entry name" value="Peptidase_S1_PA"/>
</dbReference>
<sequence length="156" mass="17677">MLVTSAACLKGPMINRRVRCGFDDLSDPNKQIRTIKNFKINPRFDRNVKDDDDVQFENNIAVIKLHTPLKFGPRCQSISYTTIKKVVMVLTTVKYQDGDTLMLMVKTEAENSQFADISVLSNAECNDLADPTVPKSQICAYDFENIKQAWNVSKIL</sequence>
<accession>A0A6J8EY48</accession>
<keyword evidence="3" id="KW-1185">Reference proteome</keyword>
<name>A0A6J8EY48_MYTCO</name>
<dbReference type="InterPro" id="IPR043504">
    <property type="entry name" value="Peptidase_S1_PA_chymotrypsin"/>
</dbReference>
<feature type="domain" description="Peptidase S1" evidence="1">
    <location>
        <begin position="2"/>
        <end position="142"/>
    </location>
</feature>
<dbReference type="Pfam" id="PF00089">
    <property type="entry name" value="Trypsin"/>
    <property type="match status" value="1"/>
</dbReference>
<evidence type="ECO:0000259" key="1">
    <source>
        <dbReference type="Pfam" id="PF00089"/>
    </source>
</evidence>
<dbReference type="SUPFAM" id="SSF50494">
    <property type="entry name" value="Trypsin-like serine proteases"/>
    <property type="match status" value="1"/>
</dbReference>
<dbReference type="OrthoDB" id="6380398at2759"/>
<gene>
    <name evidence="2" type="ORF">MCOR_56321</name>
</gene>
<organism evidence="2 3">
    <name type="scientific">Mytilus coruscus</name>
    <name type="common">Sea mussel</name>
    <dbReference type="NCBI Taxonomy" id="42192"/>
    <lineage>
        <taxon>Eukaryota</taxon>
        <taxon>Metazoa</taxon>
        <taxon>Spiralia</taxon>
        <taxon>Lophotrochozoa</taxon>
        <taxon>Mollusca</taxon>
        <taxon>Bivalvia</taxon>
        <taxon>Autobranchia</taxon>
        <taxon>Pteriomorphia</taxon>
        <taxon>Mytilida</taxon>
        <taxon>Mytiloidea</taxon>
        <taxon>Mytilidae</taxon>
        <taxon>Mytilinae</taxon>
        <taxon>Mytilus</taxon>
    </lineage>
</organism>
<dbReference type="InterPro" id="IPR001254">
    <property type="entry name" value="Trypsin_dom"/>
</dbReference>
<reference evidence="2 3" key="1">
    <citation type="submission" date="2020-06" db="EMBL/GenBank/DDBJ databases">
        <authorList>
            <person name="Li R."/>
            <person name="Bekaert M."/>
        </authorList>
    </citation>
    <scope>NUCLEOTIDE SEQUENCE [LARGE SCALE GENOMIC DNA]</scope>
    <source>
        <strain evidence="3">wild</strain>
    </source>
</reference>
<dbReference type="Proteomes" id="UP000507470">
    <property type="component" value="Unassembled WGS sequence"/>
</dbReference>
<dbReference type="AlphaFoldDB" id="A0A6J8EY48"/>
<dbReference type="GO" id="GO:0004252">
    <property type="term" value="F:serine-type endopeptidase activity"/>
    <property type="evidence" value="ECO:0007669"/>
    <property type="project" value="InterPro"/>
</dbReference>
<dbReference type="GO" id="GO:0006508">
    <property type="term" value="P:proteolysis"/>
    <property type="evidence" value="ECO:0007669"/>
    <property type="project" value="InterPro"/>
</dbReference>
<evidence type="ECO:0000313" key="2">
    <source>
        <dbReference type="EMBL" id="CAC5424405.1"/>
    </source>
</evidence>